<dbReference type="EMBL" id="LAZR01000092">
    <property type="protein sequence ID" value="KKN92714.1"/>
    <property type="molecule type" value="Genomic_DNA"/>
</dbReference>
<comment type="caution">
    <text evidence="2">The sequence shown here is derived from an EMBL/GenBank/DDBJ whole genome shotgun (WGS) entry which is preliminary data.</text>
</comment>
<dbReference type="AlphaFoldDB" id="A0A0F9UM38"/>
<keyword evidence="1" id="KW-0472">Membrane</keyword>
<sequence length="35" mass="3481">MTKQGRGQALPALLAALAALPTAMMAGVALLVALF</sequence>
<reference evidence="2" key="1">
    <citation type="journal article" date="2015" name="Nature">
        <title>Complex archaea that bridge the gap between prokaryotes and eukaryotes.</title>
        <authorList>
            <person name="Spang A."/>
            <person name="Saw J.H."/>
            <person name="Jorgensen S.L."/>
            <person name="Zaremba-Niedzwiedzka K."/>
            <person name="Martijn J."/>
            <person name="Lind A.E."/>
            <person name="van Eijk R."/>
            <person name="Schleper C."/>
            <person name="Guy L."/>
            <person name="Ettema T.J."/>
        </authorList>
    </citation>
    <scope>NUCLEOTIDE SEQUENCE</scope>
</reference>
<evidence type="ECO:0000313" key="2">
    <source>
        <dbReference type="EMBL" id="KKN92714.1"/>
    </source>
</evidence>
<organism evidence="2">
    <name type="scientific">marine sediment metagenome</name>
    <dbReference type="NCBI Taxonomy" id="412755"/>
    <lineage>
        <taxon>unclassified sequences</taxon>
        <taxon>metagenomes</taxon>
        <taxon>ecological metagenomes</taxon>
    </lineage>
</organism>
<name>A0A0F9UM38_9ZZZZ</name>
<proteinExistence type="predicted"/>
<keyword evidence="1" id="KW-0812">Transmembrane</keyword>
<accession>A0A0F9UM38</accession>
<feature type="transmembrane region" description="Helical" evidence="1">
    <location>
        <begin position="12"/>
        <end position="34"/>
    </location>
</feature>
<keyword evidence="1" id="KW-1133">Transmembrane helix</keyword>
<protein>
    <submittedName>
        <fullName evidence="2">Uncharacterized protein</fullName>
    </submittedName>
</protein>
<gene>
    <name evidence="2" type="ORF">LCGC14_0204570</name>
</gene>
<evidence type="ECO:0000256" key="1">
    <source>
        <dbReference type="SAM" id="Phobius"/>
    </source>
</evidence>